<reference evidence="1 2" key="1">
    <citation type="submission" date="2022-04" db="EMBL/GenBank/DDBJ databases">
        <title>Positive selection, recombination, and allopatry shape intraspecific diversity of widespread and dominant cyanobacteria.</title>
        <authorList>
            <person name="Wei J."/>
            <person name="Shu W."/>
            <person name="Hu C."/>
        </authorList>
    </citation>
    <scope>NUCLEOTIDE SEQUENCE [LARGE SCALE GENOMIC DNA]</scope>
    <source>
        <strain evidence="1 2">GB2-A4</strain>
    </source>
</reference>
<evidence type="ECO:0000313" key="2">
    <source>
        <dbReference type="Proteomes" id="UP001464891"/>
    </source>
</evidence>
<dbReference type="EMBL" id="JAMPKM010000005">
    <property type="protein sequence ID" value="MEP0817557.1"/>
    <property type="molecule type" value="Genomic_DNA"/>
</dbReference>
<keyword evidence="2" id="KW-1185">Reference proteome</keyword>
<gene>
    <name evidence="1" type="ORF">NC998_10660</name>
</gene>
<dbReference type="RefSeq" id="WP_190435724.1">
    <property type="nucleotide sequence ID" value="NZ_JAMPKM010000005.1"/>
</dbReference>
<proteinExistence type="predicted"/>
<name>A0ABV0J705_9CYAN</name>
<protein>
    <submittedName>
        <fullName evidence="1">Uncharacterized protein</fullName>
    </submittedName>
</protein>
<comment type="caution">
    <text evidence="1">The sequence shown here is derived from an EMBL/GenBank/DDBJ whole genome shotgun (WGS) entry which is preliminary data.</text>
</comment>
<accession>A0ABV0J705</accession>
<dbReference type="Proteomes" id="UP001464891">
    <property type="component" value="Unassembled WGS sequence"/>
</dbReference>
<sequence length="201" mass="22226">MRSWGVAKLGILILCGLNFQLGAIATDKPPSFPVEQRPSSPITLPGRAACPSEFQPVVALLLRDLPGYMNRVHQRLFRRDRSTASAPYVLLTSPPDFEPLALGPGVDQSASSPEAEGVHQVFFTTLERQYTAGKIIQLQGYHWVFLTQTVSGWRLAMMFSHFGPYPATRPPSPPENSTQGVTGQAIRTWLRDCRAGRIRPL</sequence>
<organism evidence="1 2">
    <name type="scientific">Trichocoleus desertorum GB2-A4</name>
    <dbReference type="NCBI Taxonomy" id="2933944"/>
    <lineage>
        <taxon>Bacteria</taxon>
        <taxon>Bacillati</taxon>
        <taxon>Cyanobacteriota</taxon>
        <taxon>Cyanophyceae</taxon>
        <taxon>Leptolyngbyales</taxon>
        <taxon>Trichocoleusaceae</taxon>
        <taxon>Trichocoleus</taxon>
    </lineage>
</organism>
<evidence type="ECO:0000313" key="1">
    <source>
        <dbReference type="EMBL" id="MEP0817557.1"/>
    </source>
</evidence>